<comment type="subcellular location">
    <subcellularLocation>
        <location evidence="7">Cytoplasm</location>
    </subcellularLocation>
</comment>
<dbReference type="SMART" id="SM00927">
    <property type="entry name" value="MutH"/>
    <property type="match status" value="1"/>
</dbReference>
<feature type="domain" description="DNA mismatch repair MutH/Type II restriction enzyme Sau3AI" evidence="8">
    <location>
        <begin position="57"/>
        <end position="155"/>
    </location>
</feature>
<dbReference type="EMBL" id="CP109965">
    <property type="protein sequence ID" value="WAJ69706.1"/>
    <property type="molecule type" value="Genomic_DNA"/>
</dbReference>
<keyword evidence="4 7" id="KW-0227">DNA damage</keyword>
<protein>
    <recommendedName>
        <fullName evidence="7">DNA mismatch repair protein MutH</fullName>
    </recommendedName>
    <alternativeName>
        <fullName evidence="7">Methyl-directed mismatch repair protein</fullName>
    </alternativeName>
</protein>
<dbReference type="GO" id="GO:0004519">
    <property type="term" value="F:endonuclease activity"/>
    <property type="evidence" value="ECO:0007669"/>
    <property type="project" value="UniProtKB-KW"/>
</dbReference>
<evidence type="ECO:0000256" key="2">
    <source>
        <dbReference type="ARBA" id="ARBA00022722"/>
    </source>
</evidence>
<dbReference type="Pfam" id="PF02976">
    <property type="entry name" value="MutH"/>
    <property type="match status" value="1"/>
</dbReference>
<proteinExistence type="inferred from homology"/>
<keyword evidence="5 7" id="KW-0378">Hydrolase</keyword>
<reference evidence="9" key="1">
    <citation type="submission" date="2022-10" db="EMBL/GenBank/DDBJ databases">
        <title>Catenovulum adriacola sp. nov. isolated in the Harbour of Susak.</title>
        <authorList>
            <person name="Schoch T."/>
            <person name="Reich S.J."/>
            <person name="Stoeferle S."/>
            <person name="Flaiz M."/>
            <person name="Kazda M."/>
            <person name="Riedel C.U."/>
            <person name="Duerre P."/>
        </authorList>
    </citation>
    <scope>NUCLEOTIDE SEQUENCE</scope>
    <source>
        <strain evidence="9">TS8</strain>
    </source>
</reference>
<keyword evidence="10" id="KW-1185">Reference proteome</keyword>
<dbReference type="CDD" id="cd00583">
    <property type="entry name" value="MutH-like"/>
    <property type="match status" value="1"/>
</dbReference>
<dbReference type="NCBIfam" id="NF003458">
    <property type="entry name" value="PRK05070.1"/>
    <property type="match status" value="1"/>
</dbReference>
<dbReference type="RefSeq" id="WP_268073990.1">
    <property type="nucleotide sequence ID" value="NZ_CP109965.1"/>
</dbReference>
<comment type="similarity">
    <text evidence="7">Belongs to the MutH family.</text>
</comment>
<name>A0ABY7AM13_9ALTE</name>
<evidence type="ECO:0000256" key="3">
    <source>
        <dbReference type="ARBA" id="ARBA00022759"/>
    </source>
</evidence>
<accession>A0ABY7AM13</accession>
<evidence type="ECO:0000256" key="6">
    <source>
        <dbReference type="ARBA" id="ARBA00023204"/>
    </source>
</evidence>
<dbReference type="NCBIfam" id="TIGR02248">
    <property type="entry name" value="mutH_TIGR"/>
    <property type="match status" value="1"/>
</dbReference>
<dbReference type="InterPro" id="IPR004230">
    <property type="entry name" value="DNA_mismatch_repair_MutH"/>
</dbReference>
<dbReference type="Proteomes" id="UP001163726">
    <property type="component" value="Chromosome"/>
</dbReference>
<dbReference type="InterPro" id="IPR011337">
    <property type="entry name" value="DNA_rep_MutH/RE_typeII_Sau3AI"/>
</dbReference>
<keyword evidence="1 7" id="KW-0963">Cytoplasm</keyword>
<evidence type="ECO:0000256" key="7">
    <source>
        <dbReference type="HAMAP-Rule" id="MF_00759"/>
    </source>
</evidence>
<sequence>MKLISDHAPKTEAELMDRAMQMAGLNLAQLAEAATVEVPKNLNHDKGWTGQLLEWHLGATAGSKPVPDFEHLGIELKTIPIDSKGQPLETTYVCVAPLTNCAGQQWQQSPIRIKLNRVLWIPILAERQIPIAQRLIGYPILWSPSEAQDQALKADWEELMDMIVLGKVSQITAQTGEFLQIRPKAANSRVRTKGIGEDGQPIETLPRGFYLKKNFTKQILQSIVDDT</sequence>
<evidence type="ECO:0000256" key="5">
    <source>
        <dbReference type="ARBA" id="ARBA00022801"/>
    </source>
</evidence>
<gene>
    <name evidence="7 9" type="primary">mutH</name>
    <name evidence="9" type="ORF">OLW01_11145</name>
</gene>
<evidence type="ECO:0000259" key="8">
    <source>
        <dbReference type="SMART" id="SM00927"/>
    </source>
</evidence>
<dbReference type="InterPro" id="IPR011335">
    <property type="entry name" value="Restrct_endonuc-II-like"/>
</dbReference>
<keyword evidence="3 7" id="KW-0255">Endonuclease</keyword>
<evidence type="ECO:0000256" key="1">
    <source>
        <dbReference type="ARBA" id="ARBA00022490"/>
    </source>
</evidence>
<dbReference type="HAMAP" id="MF_00759">
    <property type="entry name" value="MutH"/>
    <property type="match status" value="1"/>
</dbReference>
<dbReference type="SUPFAM" id="SSF52980">
    <property type="entry name" value="Restriction endonuclease-like"/>
    <property type="match status" value="1"/>
</dbReference>
<dbReference type="InterPro" id="IPR037057">
    <property type="entry name" value="DNA_rep_MutH/T2_RE_sf"/>
</dbReference>
<evidence type="ECO:0000256" key="4">
    <source>
        <dbReference type="ARBA" id="ARBA00022763"/>
    </source>
</evidence>
<evidence type="ECO:0000313" key="10">
    <source>
        <dbReference type="Proteomes" id="UP001163726"/>
    </source>
</evidence>
<evidence type="ECO:0000313" key="9">
    <source>
        <dbReference type="EMBL" id="WAJ69706.1"/>
    </source>
</evidence>
<dbReference type="Gene3D" id="3.40.600.10">
    <property type="entry name" value="DNA mismatch repair MutH/Restriction endonuclease, type II"/>
    <property type="match status" value="1"/>
</dbReference>
<organism evidence="9 10">
    <name type="scientific">Catenovulum adriaticum</name>
    <dbReference type="NCBI Taxonomy" id="2984846"/>
    <lineage>
        <taxon>Bacteria</taxon>
        <taxon>Pseudomonadati</taxon>
        <taxon>Pseudomonadota</taxon>
        <taxon>Gammaproteobacteria</taxon>
        <taxon>Alteromonadales</taxon>
        <taxon>Alteromonadaceae</taxon>
        <taxon>Catenovulum</taxon>
    </lineage>
</organism>
<keyword evidence="2 7" id="KW-0540">Nuclease</keyword>
<keyword evidence="6 7" id="KW-0234">DNA repair</keyword>
<comment type="function">
    <text evidence="7">Sequence-specific endonuclease that cleaves unmethylated GATC sequences. It is involved in DNA mismatch repair.</text>
</comment>